<dbReference type="Pfam" id="PF00005">
    <property type="entry name" value="ABC_tran"/>
    <property type="match status" value="1"/>
</dbReference>
<protein>
    <recommendedName>
        <fullName evidence="5">ABC transporter domain-containing protein</fullName>
    </recommendedName>
</protein>
<organism evidence="6 7">
    <name type="scientific">Microbacterium yannicii</name>
    <dbReference type="NCBI Taxonomy" id="671622"/>
    <lineage>
        <taxon>Bacteria</taxon>
        <taxon>Bacillati</taxon>
        <taxon>Actinomycetota</taxon>
        <taxon>Actinomycetes</taxon>
        <taxon>Micrococcales</taxon>
        <taxon>Microbacteriaceae</taxon>
        <taxon>Microbacterium</taxon>
    </lineage>
</organism>
<evidence type="ECO:0000256" key="4">
    <source>
        <dbReference type="ARBA" id="ARBA00022840"/>
    </source>
</evidence>
<reference evidence="7" key="1">
    <citation type="journal article" date="2019" name="Int. J. Syst. Evol. Microbiol.">
        <title>The Global Catalogue of Microorganisms (GCM) 10K type strain sequencing project: providing services to taxonomists for standard genome sequencing and annotation.</title>
        <authorList>
            <consortium name="The Broad Institute Genomics Platform"/>
            <consortium name="The Broad Institute Genome Sequencing Center for Infectious Disease"/>
            <person name="Wu L."/>
            <person name="Ma J."/>
        </authorList>
    </citation>
    <scope>NUCLEOTIDE SEQUENCE [LARGE SCALE GENOMIC DNA]</scope>
    <source>
        <strain evidence="7">JCM 18959</strain>
    </source>
</reference>
<dbReference type="Gene3D" id="3.40.50.300">
    <property type="entry name" value="P-loop containing nucleotide triphosphate hydrolases"/>
    <property type="match status" value="1"/>
</dbReference>
<evidence type="ECO:0000259" key="5">
    <source>
        <dbReference type="PROSITE" id="PS50893"/>
    </source>
</evidence>
<dbReference type="InterPro" id="IPR050319">
    <property type="entry name" value="ABC_transp_ATP-bind"/>
</dbReference>
<dbReference type="InterPro" id="IPR027417">
    <property type="entry name" value="P-loop_NTPase"/>
</dbReference>
<dbReference type="InterPro" id="IPR017871">
    <property type="entry name" value="ABC_transporter-like_CS"/>
</dbReference>
<dbReference type="InterPro" id="IPR013563">
    <property type="entry name" value="Oligopep_ABC_C"/>
</dbReference>
<dbReference type="PROSITE" id="PS50893">
    <property type="entry name" value="ABC_TRANSPORTER_2"/>
    <property type="match status" value="1"/>
</dbReference>
<evidence type="ECO:0000313" key="7">
    <source>
        <dbReference type="Proteomes" id="UP001501407"/>
    </source>
</evidence>
<evidence type="ECO:0000256" key="2">
    <source>
        <dbReference type="ARBA" id="ARBA00022448"/>
    </source>
</evidence>
<evidence type="ECO:0000313" key="6">
    <source>
        <dbReference type="EMBL" id="GAA5094130.1"/>
    </source>
</evidence>
<dbReference type="RefSeq" id="WP_206687621.1">
    <property type="nucleotide sequence ID" value="NZ_BAABKZ010000002.1"/>
</dbReference>
<evidence type="ECO:0000256" key="3">
    <source>
        <dbReference type="ARBA" id="ARBA00022741"/>
    </source>
</evidence>
<keyword evidence="4" id="KW-0067">ATP-binding</keyword>
<comment type="similarity">
    <text evidence="1">Belongs to the ABC transporter superfamily.</text>
</comment>
<dbReference type="SMART" id="SM00382">
    <property type="entry name" value="AAA"/>
    <property type="match status" value="1"/>
</dbReference>
<keyword evidence="2" id="KW-0813">Transport</keyword>
<dbReference type="PANTHER" id="PTHR43776:SF7">
    <property type="entry name" value="D,D-DIPEPTIDE TRANSPORT ATP-BINDING PROTEIN DDPF-RELATED"/>
    <property type="match status" value="1"/>
</dbReference>
<keyword evidence="3" id="KW-0547">Nucleotide-binding</keyword>
<name>A0ABP9MC44_9MICO</name>
<accession>A0ABP9MC44</accession>
<comment type="caution">
    <text evidence="6">The sequence shown here is derived from an EMBL/GenBank/DDBJ whole genome shotgun (WGS) entry which is preliminary data.</text>
</comment>
<dbReference type="InterPro" id="IPR003439">
    <property type="entry name" value="ABC_transporter-like_ATP-bd"/>
</dbReference>
<proteinExistence type="inferred from homology"/>
<dbReference type="EMBL" id="BAABKZ010000002">
    <property type="protein sequence ID" value="GAA5094130.1"/>
    <property type="molecule type" value="Genomic_DNA"/>
</dbReference>
<feature type="domain" description="ABC transporter" evidence="5">
    <location>
        <begin position="11"/>
        <end position="254"/>
    </location>
</feature>
<dbReference type="CDD" id="cd03257">
    <property type="entry name" value="ABC_NikE_OppD_transporters"/>
    <property type="match status" value="1"/>
</dbReference>
<dbReference type="InterPro" id="IPR003593">
    <property type="entry name" value="AAA+_ATPase"/>
</dbReference>
<dbReference type="SUPFAM" id="SSF52540">
    <property type="entry name" value="P-loop containing nucleoside triphosphate hydrolases"/>
    <property type="match status" value="1"/>
</dbReference>
<sequence>MNMLTTDGVDLRVEDLVKRFGRGSREFTAVDHVSFRLGAGETVGLVGESGSGKSTTVRCLMGLERPQAGSLVYNGLNLRRMTYRAERVFRSQVQMVFQDPYSSLDPRMTIGQIVSEPLRVHTDLDAAGRRARTVEMLERVGLDSAHVKRYPRSFSGGQRQRIAIARALVVRPRVLVCDEPVSALDVSVQAQVLNLIKDMQAEFGLSVLFIAHDLAVVRYLCDRLVILEKGRVVEQGTRAQVYEHPTHPYTRSLLEAVPRADPITERQRREARRRAAAALTPHIDKEIAA</sequence>
<gene>
    <name evidence="6" type="ORF">GCM10025760_25070</name>
</gene>
<dbReference type="Proteomes" id="UP001501407">
    <property type="component" value="Unassembled WGS sequence"/>
</dbReference>
<dbReference type="Pfam" id="PF08352">
    <property type="entry name" value="oligo_HPY"/>
    <property type="match status" value="1"/>
</dbReference>
<dbReference type="PROSITE" id="PS00211">
    <property type="entry name" value="ABC_TRANSPORTER_1"/>
    <property type="match status" value="1"/>
</dbReference>
<evidence type="ECO:0000256" key="1">
    <source>
        <dbReference type="ARBA" id="ARBA00005417"/>
    </source>
</evidence>
<dbReference type="PANTHER" id="PTHR43776">
    <property type="entry name" value="TRANSPORT ATP-BINDING PROTEIN"/>
    <property type="match status" value="1"/>
</dbReference>
<keyword evidence="7" id="KW-1185">Reference proteome</keyword>